<dbReference type="EMBL" id="JBEPCV010000013">
    <property type="protein sequence ID" value="MER6905183.1"/>
    <property type="molecule type" value="Genomic_DNA"/>
</dbReference>
<evidence type="ECO:0000256" key="1">
    <source>
        <dbReference type="SAM" id="MobiDB-lite"/>
    </source>
</evidence>
<organism evidence="2 3">
    <name type="scientific">Streptomyces flaveolus</name>
    <dbReference type="NCBI Taxonomy" id="67297"/>
    <lineage>
        <taxon>Bacteria</taxon>
        <taxon>Bacillati</taxon>
        <taxon>Actinomycetota</taxon>
        <taxon>Actinomycetes</taxon>
        <taxon>Kitasatosporales</taxon>
        <taxon>Streptomycetaceae</taxon>
        <taxon>Streptomyces</taxon>
    </lineage>
</organism>
<accession>A0ABV1VFC6</accession>
<gene>
    <name evidence="2" type="ORF">ABT322_15670</name>
</gene>
<protein>
    <recommendedName>
        <fullName evidence="4">Secreted protein</fullName>
    </recommendedName>
</protein>
<feature type="compositionally biased region" description="Gly residues" evidence="1">
    <location>
        <begin position="29"/>
        <end position="42"/>
    </location>
</feature>
<feature type="compositionally biased region" description="Gly residues" evidence="1">
    <location>
        <begin position="70"/>
        <end position="79"/>
    </location>
</feature>
<dbReference type="Proteomes" id="UP001490330">
    <property type="component" value="Unassembled WGS sequence"/>
</dbReference>
<proteinExistence type="predicted"/>
<evidence type="ECO:0008006" key="4">
    <source>
        <dbReference type="Google" id="ProtNLM"/>
    </source>
</evidence>
<name>A0ABV1VFC6_9ACTN</name>
<sequence>MTTRGRAFRYTAISALVVLSLTGFSTGRGHGHGGGGDGGGGCSSSSQDHDSSSSSSDGDVHKDDDSYGSGTSGGYGYGHSGSDHDDDTDSGGSGGDSGGSALQAATVELVSCATEDDPYATVEVTNPNDRAYTFAVTVFFKDGGDVTIDDARQETTVPAGTATRVRLAVDAPVRTVDHCELDDEEILPLA</sequence>
<evidence type="ECO:0000313" key="2">
    <source>
        <dbReference type="EMBL" id="MER6905183.1"/>
    </source>
</evidence>
<dbReference type="RefSeq" id="WP_350719952.1">
    <property type="nucleotide sequence ID" value="NZ_JBEPCO010000017.1"/>
</dbReference>
<feature type="region of interest" description="Disordered" evidence="1">
    <location>
        <begin position="29"/>
        <end position="100"/>
    </location>
</feature>
<evidence type="ECO:0000313" key="3">
    <source>
        <dbReference type="Proteomes" id="UP001490330"/>
    </source>
</evidence>
<reference evidence="2 3" key="1">
    <citation type="submission" date="2024-06" db="EMBL/GenBank/DDBJ databases">
        <title>The Natural Products Discovery Center: Release of the First 8490 Sequenced Strains for Exploring Actinobacteria Biosynthetic Diversity.</title>
        <authorList>
            <person name="Kalkreuter E."/>
            <person name="Kautsar S.A."/>
            <person name="Yang D."/>
            <person name="Bader C.D."/>
            <person name="Teijaro C.N."/>
            <person name="Fluegel L."/>
            <person name="Davis C.M."/>
            <person name="Simpson J.R."/>
            <person name="Lauterbach L."/>
            <person name="Steele A.D."/>
            <person name="Gui C."/>
            <person name="Meng S."/>
            <person name="Li G."/>
            <person name="Viehrig K."/>
            <person name="Ye F."/>
            <person name="Su P."/>
            <person name="Kiefer A.F."/>
            <person name="Nichols A."/>
            <person name="Cepeda A.J."/>
            <person name="Yan W."/>
            <person name="Fan B."/>
            <person name="Jiang Y."/>
            <person name="Adhikari A."/>
            <person name="Zheng C.-J."/>
            <person name="Schuster L."/>
            <person name="Cowan T.M."/>
            <person name="Smanski M.J."/>
            <person name="Chevrette M.G."/>
            <person name="De Carvalho L.P.S."/>
            <person name="Shen B."/>
        </authorList>
    </citation>
    <scope>NUCLEOTIDE SEQUENCE [LARGE SCALE GENOMIC DNA]</scope>
    <source>
        <strain evidence="2 3">NPDC000632</strain>
    </source>
</reference>
<keyword evidence="3" id="KW-1185">Reference proteome</keyword>
<comment type="caution">
    <text evidence="2">The sequence shown here is derived from an EMBL/GenBank/DDBJ whole genome shotgun (WGS) entry which is preliminary data.</text>
</comment>